<dbReference type="GO" id="GO:0016646">
    <property type="term" value="F:oxidoreductase activity, acting on the CH-NH group of donors, NAD or NADP as acceptor"/>
    <property type="evidence" value="ECO:0007669"/>
    <property type="project" value="TreeGrafter"/>
</dbReference>
<evidence type="ECO:0000313" key="3">
    <source>
        <dbReference type="Proteomes" id="UP001179600"/>
    </source>
</evidence>
<evidence type="ECO:0000313" key="2">
    <source>
        <dbReference type="EMBL" id="WCG23204.1"/>
    </source>
</evidence>
<dbReference type="AlphaFoldDB" id="A0AAE9XPL6"/>
<organism evidence="2 3">
    <name type="scientific">Vagococcus lutrae</name>
    <dbReference type="NCBI Taxonomy" id="81947"/>
    <lineage>
        <taxon>Bacteria</taxon>
        <taxon>Bacillati</taxon>
        <taxon>Bacillota</taxon>
        <taxon>Bacilli</taxon>
        <taxon>Lactobacillales</taxon>
        <taxon>Enterococcaceae</taxon>
        <taxon>Vagococcus</taxon>
    </lineage>
</organism>
<dbReference type="PANTHER" id="PTHR43355:SF2">
    <property type="entry name" value="FLAVIN REDUCTASE (NADPH)"/>
    <property type="match status" value="1"/>
</dbReference>
<proteinExistence type="predicted"/>
<protein>
    <submittedName>
        <fullName evidence="2">NAD(P)H-binding protein</fullName>
    </submittedName>
</protein>
<dbReference type="PANTHER" id="PTHR43355">
    <property type="entry name" value="FLAVIN REDUCTASE (NADPH)"/>
    <property type="match status" value="1"/>
</dbReference>
<accession>A0AAE9XPL6</accession>
<evidence type="ECO:0000259" key="1">
    <source>
        <dbReference type="Pfam" id="PF13460"/>
    </source>
</evidence>
<dbReference type="InterPro" id="IPR036291">
    <property type="entry name" value="NAD(P)-bd_dom_sf"/>
</dbReference>
<dbReference type="InterPro" id="IPR051606">
    <property type="entry name" value="Polyketide_Oxido-like"/>
</dbReference>
<dbReference type="RefSeq" id="WP_126763455.1">
    <property type="nucleotide sequence ID" value="NZ_BKBT01000006.1"/>
</dbReference>
<dbReference type="SUPFAM" id="SSF51735">
    <property type="entry name" value="NAD(P)-binding Rossmann-fold domains"/>
    <property type="match status" value="1"/>
</dbReference>
<gene>
    <name evidence="2" type="ORF">PML95_02900</name>
</gene>
<dbReference type="Gene3D" id="3.40.50.720">
    <property type="entry name" value="NAD(P)-binding Rossmann-like Domain"/>
    <property type="match status" value="1"/>
</dbReference>
<dbReference type="Proteomes" id="UP001179600">
    <property type="component" value="Chromosome"/>
</dbReference>
<dbReference type="InterPro" id="IPR016040">
    <property type="entry name" value="NAD(P)-bd_dom"/>
</dbReference>
<dbReference type="Pfam" id="PF13460">
    <property type="entry name" value="NAD_binding_10"/>
    <property type="match status" value="1"/>
</dbReference>
<feature type="domain" description="NAD(P)-binding" evidence="1">
    <location>
        <begin position="7"/>
        <end position="195"/>
    </location>
</feature>
<name>A0AAE9XPL6_9ENTE</name>
<sequence>MKIAVIGANGKVGSLITNELVKKNLEVTAIVRHSHETKAQHTIFKDLFQLTAEDLKPFDTIVLATGFWTPETLPLHTSSLKYLHDLLRETGGYLLVVGGAGSLYVDESRQQQLKDTPDFPSDYFPLAAAMGDGLAYLEMQNDFKWTYLSPAANFDAEGAKSGHYVFGEDLLLTDENGNSYISYADYAKAMVELVLENQPQQKRLSVRG</sequence>
<dbReference type="EMBL" id="CP116507">
    <property type="protein sequence ID" value="WCG23204.1"/>
    <property type="molecule type" value="Genomic_DNA"/>
</dbReference>
<reference evidence="2" key="1">
    <citation type="submission" date="2023-01" db="EMBL/GenBank/DDBJ databases">
        <title>Oxazolidinone resistance genes in florfenicol resistant enterococci from beef cattle and veal calves at slaughter.</title>
        <authorList>
            <person name="Biggel M."/>
        </authorList>
    </citation>
    <scope>NUCLEOTIDE SEQUENCE</scope>
    <source>
        <strain evidence="2">K204-1</strain>
    </source>
</reference>